<keyword evidence="3" id="KW-1185">Reference proteome</keyword>
<dbReference type="GeneID" id="73326573"/>
<evidence type="ECO:0000256" key="1">
    <source>
        <dbReference type="SAM" id="MobiDB-lite"/>
    </source>
</evidence>
<gene>
    <name evidence="2" type="ORF">ColSpa_05771</name>
</gene>
<dbReference type="AlphaFoldDB" id="A0AA37P0G7"/>
<evidence type="ECO:0000313" key="3">
    <source>
        <dbReference type="Proteomes" id="UP001055115"/>
    </source>
</evidence>
<feature type="compositionally biased region" description="Low complexity" evidence="1">
    <location>
        <begin position="45"/>
        <end position="57"/>
    </location>
</feature>
<dbReference type="Proteomes" id="UP001055115">
    <property type="component" value="Unassembled WGS sequence"/>
</dbReference>
<reference evidence="2 3" key="1">
    <citation type="submission" date="2022-03" db="EMBL/GenBank/DDBJ databases">
        <title>Genome data of Colletotrichum spp.</title>
        <authorList>
            <person name="Utami Y.D."/>
            <person name="Hiruma K."/>
        </authorList>
    </citation>
    <scope>NUCLEOTIDE SEQUENCE [LARGE SCALE GENOMIC DNA]</scope>
    <source>
        <strain evidence="2 3">MAFF 239500</strain>
    </source>
</reference>
<dbReference type="RefSeq" id="XP_049127940.1">
    <property type="nucleotide sequence ID" value="XM_049271983.1"/>
</dbReference>
<dbReference type="EMBL" id="BQXU01000013">
    <property type="protein sequence ID" value="GKT45590.1"/>
    <property type="molecule type" value="Genomic_DNA"/>
</dbReference>
<sequence>MQGRARSPRRLDPLEAAAERCKPFAGGRTGLMPSDFVELRESDHGGPPTSQTSGTGSSEEHGWVKAPGTAVGSRRNASAV</sequence>
<name>A0AA37P0G7_9PEZI</name>
<organism evidence="2 3">
    <name type="scientific">Colletotrichum spaethianum</name>
    <dbReference type="NCBI Taxonomy" id="700344"/>
    <lineage>
        <taxon>Eukaryota</taxon>
        <taxon>Fungi</taxon>
        <taxon>Dikarya</taxon>
        <taxon>Ascomycota</taxon>
        <taxon>Pezizomycotina</taxon>
        <taxon>Sordariomycetes</taxon>
        <taxon>Hypocreomycetidae</taxon>
        <taxon>Glomerellales</taxon>
        <taxon>Glomerellaceae</taxon>
        <taxon>Colletotrichum</taxon>
        <taxon>Colletotrichum spaethianum species complex</taxon>
    </lineage>
</organism>
<comment type="caution">
    <text evidence="2">The sequence shown here is derived from an EMBL/GenBank/DDBJ whole genome shotgun (WGS) entry which is preliminary data.</text>
</comment>
<feature type="region of interest" description="Disordered" evidence="1">
    <location>
        <begin position="20"/>
        <end position="80"/>
    </location>
</feature>
<proteinExistence type="predicted"/>
<evidence type="ECO:0000313" key="2">
    <source>
        <dbReference type="EMBL" id="GKT45590.1"/>
    </source>
</evidence>
<accession>A0AA37P0G7</accession>
<protein>
    <submittedName>
        <fullName evidence="2">Uncharacterized protein</fullName>
    </submittedName>
</protein>